<evidence type="ECO:0000313" key="3">
    <source>
        <dbReference type="Proteomes" id="UP001501637"/>
    </source>
</evidence>
<organism evidence="2 3">
    <name type="scientific">Streptomyces rectiviolaceus</name>
    <dbReference type="NCBI Taxonomy" id="332591"/>
    <lineage>
        <taxon>Bacteria</taxon>
        <taxon>Bacillati</taxon>
        <taxon>Actinomycetota</taxon>
        <taxon>Actinomycetes</taxon>
        <taxon>Kitasatosporales</taxon>
        <taxon>Streptomycetaceae</taxon>
        <taxon>Streptomyces</taxon>
    </lineage>
</organism>
<protein>
    <submittedName>
        <fullName evidence="2">Uncharacterized protein</fullName>
    </submittedName>
</protein>
<proteinExistence type="predicted"/>
<evidence type="ECO:0000256" key="1">
    <source>
        <dbReference type="SAM" id="MobiDB-lite"/>
    </source>
</evidence>
<sequence length="129" mass="13945">MFAEAGEYMFHNEMRIIMKLRTLTAYSLTTAIGIALLTGCSPDDPASSKGSANMRDKKSSSATYEVRGAASQLSVDTTAGDVRIVASDRSSLKGPRRSRTRLTSRKHPTRRAAARSHSRITTAGRGAVR</sequence>
<evidence type="ECO:0000313" key="2">
    <source>
        <dbReference type="EMBL" id="GAA3112648.1"/>
    </source>
</evidence>
<keyword evidence="3" id="KW-1185">Reference proteome</keyword>
<comment type="caution">
    <text evidence="2">The sequence shown here is derived from an EMBL/GenBank/DDBJ whole genome shotgun (WGS) entry which is preliminary data.</text>
</comment>
<name>A0ABP6MKI5_9ACTN</name>
<dbReference type="Proteomes" id="UP001501637">
    <property type="component" value="Unassembled WGS sequence"/>
</dbReference>
<accession>A0ABP6MKI5</accession>
<dbReference type="EMBL" id="BAAAUG010000069">
    <property type="protein sequence ID" value="GAA3112648.1"/>
    <property type="molecule type" value="Genomic_DNA"/>
</dbReference>
<reference evidence="3" key="1">
    <citation type="journal article" date="2019" name="Int. J. Syst. Evol. Microbiol.">
        <title>The Global Catalogue of Microorganisms (GCM) 10K type strain sequencing project: providing services to taxonomists for standard genome sequencing and annotation.</title>
        <authorList>
            <consortium name="The Broad Institute Genomics Platform"/>
            <consortium name="The Broad Institute Genome Sequencing Center for Infectious Disease"/>
            <person name="Wu L."/>
            <person name="Ma J."/>
        </authorList>
    </citation>
    <scope>NUCLEOTIDE SEQUENCE [LARGE SCALE GENOMIC DNA]</scope>
    <source>
        <strain evidence="3">JCM 9092</strain>
    </source>
</reference>
<gene>
    <name evidence="2" type="ORF">GCM10010449_38590</name>
</gene>
<feature type="region of interest" description="Disordered" evidence="1">
    <location>
        <begin position="40"/>
        <end position="70"/>
    </location>
</feature>
<feature type="compositionally biased region" description="Basic residues" evidence="1">
    <location>
        <begin position="94"/>
        <end position="118"/>
    </location>
</feature>
<feature type="region of interest" description="Disordered" evidence="1">
    <location>
        <begin position="86"/>
        <end position="129"/>
    </location>
</feature>